<dbReference type="PANTHER" id="PTHR22916:SF64">
    <property type="entry name" value="TRANSFERASE, PUTATIVE-RELATED"/>
    <property type="match status" value="1"/>
</dbReference>
<evidence type="ECO:0000256" key="1">
    <source>
        <dbReference type="SAM" id="Phobius"/>
    </source>
</evidence>
<dbReference type="InterPro" id="IPR001173">
    <property type="entry name" value="Glyco_trans_2-like"/>
</dbReference>
<sequence>MFFSVIIPVYNRPKELHELLNSLTGQLFDDFEVIIIEDGSDLKSENLIADFSSSLNIKYYYQANQGQGFARNTGVKMATGHYFVFFDSDCIIPPTYFTTLYKAILERKLDAFGGPDAAEDSFSVLQKAIDFSMTSFWTTGGIRGKGSAPAKYQARGFNMGFSRNVYDEVGGFLDPNKGEDIEISIRIRKAGFKLELIEEAFVYHKRRNTLASFFRQSFSFGQNRVNVARFHPGAIKLVHLMPLAFFLGLLALLGTYLFNLSIFSLFLGLYLVWSIGLFISALTASKSIAVAALALVTSYGQLISYGIGLLLALIRR</sequence>
<feature type="transmembrane region" description="Helical" evidence="1">
    <location>
        <begin position="237"/>
        <end position="258"/>
    </location>
</feature>
<keyword evidence="4" id="KW-1185">Reference proteome</keyword>
<evidence type="ECO:0000313" key="3">
    <source>
        <dbReference type="EMBL" id="GGZ41651.1"/>
    </source>
</evidence>
<reference evidence="3" key="1">
    <citation type="journal article" date="2014" name="Int. J. Syst. Evol. Microbiol.">
        <title>Complete genome sequence of Corynebacterium casei LMG S-19264T (=DSM 44701T), isolated from a smear-ripened cheese.</title>
        <authorList>
            <consortium name="US DOE Joint Genome Institute (JGI-PGF)"/>
            <person name="Walter F."/>
            <person name="Albersmeier A."/>
            <person name="Kalinowski J."/>
            <person name="Ruckert C."/>
        </authorList>
    </citation>
    <scope>NUCLEOTIDE SEQUENCE</scope>
    <source>
        <strain evidence="3">KCTC 12368</strain>
    </source>
</reference>
<feature type="domain" description="Glycosyltransferase 2-like" evidence="2">
    <location>
        <begin position="4"/>
        <end position="140"/>
    </location>
</feature>
<evidence type="ECO:0000259" key="2">
    <source>
        <dbReference type="Pfam" id="PF00535"/>
    </source>
</evidence>
<dbReference type="GO" id="GO:0016758">
    <property type="term" value="F:hexosyltransferase activity"/>
    <property type="evidence" value="ECO:0007669"/>
    <property type="project" value="UniProtKB-ARBA"/>
</dbReference>
<dbReference type="SUPFAM" id="SSF53448">
    <property type="entry name" value="Nucleotide-diphospho-sugar transferases"/>
    <property type="match status" value="1"/>
</dbReference>
<dbReference type="RefSeq" id="WP_018473804.1">
    <property type="nucleotide sequence ID" value="NZ_BMWX01000011.1"/>
</dbReference>
<dbReference type="AlphaFoldDB" id="A0A918QFF3"/>
<gene>
    <name evidence="3" type="ORF">GCM10007049_38730</name>
</gene>
<dbReference type="Pfam" id="PF00535">
    <property type="entry name" value="Glycos_transf_2"/>
    <property type="match status" value="1"/>
</dbReference>
<proteinExistence type="predicted"/>
<dbReference type="InterPro" id="IPR029044">
    <property type="entry name" value="Nucleotide-diphossugar_trans"/>
</dbReference>
<comment type="caution">
    <text evidence="3">The sequence shown here is derived from an EMBL/GenBank/DDBJ whole genome shotgun (WGS) entry which is preliminary data.</text>
</comment>
<name>A0A918QFF3_9BACT</name>
<keyword evidence="1" id="KW-0472">Membrane</keyword>
<feature type="transmembrane region" description="Helical" evidence="1">
    <location>
        <begin position="265"/>
        <end position="282"/>
    </location>
</feature>
<accession>A0A918QFF3</accession>
<protein>
    <submittedName>
        <fullName evidence="3">Glycosyl transferase</fullName>
    </submittedName>
</protein>
<dbReference type="PANTHER" id="PTHR22916">
    <property type="entry name" value="GLYCOSYLTRANSFERASE"/>
    <property type="match status" value="1"/>
</dbReference>
<dbReference type="Proteomes" id="UP000619457">
    <property type="component" value="Unassembled WGS sequence"/>
</dbReference>
<keyword evidence="3" id="KW-0808">Transferase</keyword>
<keyword evidence="1" id="KW-0812">Transmembrane</keyword>
<dbReference type="EMBL" id="BMWX01000011">
    <property type="protein sequence ID" value="GGZ41651.1"/>
    <property type="molecule type" value="Genomic_DNA"/>
</dbReference>
<feature type="transmembrane region" description="Helical" evidence="1">
    <location>
        <begin position="288"/>
        <end position="314"/>
    </location>
</feature>
<reference evidence="3" key="2">
    <citation type="submission" date="2020-09" db="EMBL/GenBank/DDBJ databases">
        <authorList>
            <person name="Sun Q."/>
            <person name="Kim S."/>
        </authorList>
    </citation>
    <scope>NUCLEOTIDE SEQUENCE</scope>
    <source>
        <strain evidence="3">KCTC 12368</strain>
    </source>
</reference>
<dbReference type="Gene3D" id="3.90.550.10">
    <property type="entry name" value="Spore Coat Polysaccharide Biosynthesis Protein SpsA, Chain A"/>
    <property type="match status" value="1"/>
</dbReference>
<keyword evidence="1" id="KW-1133">Transmembrane helix</keyword>
<organism evidence="3 4">
    <name type="scientific">Echinicola pacifica</name>
    <dbReference type="NCBI Taxonomy" id="346377"/>
    <lineage>
        <taxon>Bacteria</taxon>
        <taxon>Pseudomonadati</taxon>
        <taxon>Bacteroidota</taxon>
        <taxon>Cytophagia</taxon>
        <taxon>Cytophagales</taxon>
        <taxon>Cyclobacteriaceae</taxon>
        <taxon>Echinicola</taxon>
    </lineage>
</organism>
<evidence type="ECO:0000313" key="4">
    <source>
        <dbReference type="Proteomes" id="UP000619457"/>
    </source>
</evidence>